<feature type="compositionally biased region" description="Low complexity" evidence="5">
    <location>
        <begin position="621"/>
        <end position="632"/>
    </location>
</feature>
<dbReference type="OMA" id="NANKINH"/>
<keyword evidence="7" id="KW-1185">Reference proteome</keyword>
<evidence type="ECO:0000256" key="3">
    <source>
        <dbReference type="ARBA" id="ARBA00022837"/>
    </source>
</evidence>
<evidence type="ECO:0000313" key="7">
    <source>
        <dbReference type="Proteomes" id="UP000016666"/>
    </source>
</evidence>
<dbReference type="Gene3D" id="1.20.58.60">
    <property type="match status" value="2"/>
</dbReference>
<accession>A0A493TUR4</accession>
<dbReference type="STRING" id="8840.ENSAPLP00000029606"/>
<protein>
    <recommendedName>
        <fullName evidence="8">Dystonin</fullName>
    </recommendedName>
</protein>
<evidence type="ECO:0000256" key="4">
    <source>
        <dbReference type="ARBA" id="ARBA00023212"/>
    </source>
</evidence>
<comment type="subcellular location">
    <subcellularLocation>
        <location evidence="1">Cytoplasm</location>
    </subcellularLocation>
</comment>
<organism evidence="6 7">
    <name type="scientific">Anas platyrhynchos platyrhynchos</name>
    <name type="common">Northern mallard</name>
    <dbReference type="NCBI Taxonomy" id="8840"/>
    <lineage>
        <taxon>Eukaryota</taxon>
        <taxon>Metazoa</taxon>
        <taxon>Chordata</taxon>
        <taxon>Craniata</taxon>
        <taxon>Vertebrata</taxon>
        <taxon>Euteleostomi</taxon>
        <taxon>Archelosauria</taxon>
        <taxon>Archosauria</taxon>
        <taxon>Dinosauria</taxon>
        <taxon>Saurischia</taxon>
        <taxon>Theropoda</taxon>
        <taxon>Coelurosauria</taxon>
        <taxon>Aves</taxon>
        <taxon>Neognathae</taxon>
        <taxon>Galloanserae</taxon>
        <taxon>Anseriformes</taxon>
        <taxon>Anatidae</taxon>
        <taxon>Anatinae</taxon>
        <taxon>Anas</taxon>
    </lineage>
</organism>
<dbReference type="CDD" id="cd00176">
    <property type="entry name" value="SPEC"/>
    <property type="match status" value="1"/>
</dbReference>
<reference evidence="6" key="2">
    <citation type="submission" date="2025-08" db="UniProtKB">
        <authorList>
            <consortium name="Ensembl"/>
        </authorList>
    </citation>
    <scope>IDENTIFICATION</scope>
</reference>
<evidence type="ECO:0000256" key="5">
    <source>
        <dbReference type="SAM" id="MobiDB-lite"/>
    </source>
</evidence>
<feature type="region of interest" description="Disordered" evidence="5">
    <location>
        <begin position="577"/>
        <end position="651"/>
    </location>
</feature>
<feature type="region of interest" description="Disordered" evidence="5">
    <location>
        <begin position="1"/>
        <end position="75"/>
    </location>
</feature>
<dbReference type="InterPro" id="IPR002017">
    <property type="entry name" value="Spectrin_repeat"/>
</dbReference>
<reference evidence="6" key="3">
    <citation type="submission" date="2025-09" db="UniProtKB">
        <authorList>
            <consortium name="Ensembl"/>
        </authorList>
    </citation>
    <scope>IDENTIFICATION</scope>
</reference>
<dbReference type="PANTHER" id="PTHR12268">
    <property type="entry name" value="E3 UBIQUITIN-PROTEIN LIGASE KCMF1"/>
    <property type="match status" value="1"/>
</dbReference>
<dbReference type="Proteomes" id="UP000016666">
    <property type="component" value="Unassembled WGS sequence"/>
</dbReference>
<sequence>MGNSVSRPSCLGEKSRRSEELLREPQLRDLGLDVGQPPGGSVAEAQMGPLEKPPAPVENGWSPAPAAGRSGAGSPVLKRSLSEVAVQNGGAACVPLKGQGEARGAAWTPPRAGAPRSAWSWKPVTTREVTEVTEVTETIVTEIVEVTEYPAGEKGEPLVTRTVTVLTERAGELAAGHADAPEVSLRAVPVPEDVAGTERAQDTLESLLAWVADMEELVSNQKPPSSEVKVAKAQLEEQKLLKRLLEERRPRVEHVLQERAALPGTTAAAAEGSSGLSSLGEKWGKLMQEAEARYGRLERILPAAQSFQEAVDSFQEWLGATERQLAQLWRANGCVSRVQEAHQQTQALCEEIRARLAELEGVLESGQRVLQMVTGEEAQLAQEKMESLRMRYLIVGQSSADTVHRLGQTLEASSRVGTAQEDLALWLGRVEKELASWDSQHGGQEPPVSTSDREKFEQILGSELAHLEGLGERLEAVSQVQLDAQALRSQLSDQKLLSAEILHHRGLAERLLGIADPLLRSCPEPLQQRLQVSGRSGAMPGGTGGRGRPCRVPVLAAGTQQAVCLCSPRCRRCGSVRSSSSCAAGPAPCSWSTPSPCSRSSPRLTPSSCRGWRRRRPSGCSSPQTPSATRPSRSSRHCCSACGRRSRSTGP</sequence>
<dbReference type="GeneTree" id="ENSGT00940000161549"/>
<dbReference type="Ensembl" id="ENSAPLT00000041369.1">
    <property type="protein sequence ID" value="ENSAPLP00000029606.1"/>
    <property type="gene ID" value="ENSAPLG00000024688.1"/>
</dbReference>
<dbReference type="SUPFAM" id="SSF46966">
    <property type="entry name" value="Spectrin repeat"/>
    <property type="match status" value="2"/>
</dbReference>
<keyword evidence="4" id="KW-0206">Cytoskeleton</keyword>
<evidence type="ECO:0000256" key="2">
    <source>
        <dbReference type="ARBA" id="ARBA00022490"/>
    </source>
</evidence>
<dbReference type="AlphaFoldDB" id="A0A493TUR4"/>
<keyword evidence="2" id="KW-0963">Cytoplasm</keyword>
<dbReference type="InterPro" id="IPR018159">
    <property type="entry name" value="Spectrin/alpha-actinin"/>
</dbReference>
<dbReference type="PANTHER" id="PTHR12268:SF14">
    <property type="entry name" value="DYSTROPHIN-1"/>
    <property type="match status" value="1"/>
</dbReference>
<evidence type="ECO:0000313" key="6">
    <source>
        <dbReference type="Ensembl" id="ENSAPLP00000029606.1"/>
    </source>
</evidence>
<keyword evidence="3" id="KW-0106">Calcium</keyword>
<dbReference type="Pfam" id="PF00435">
    <property type="entry name" value="Spectrin"/>
    <property type="match status" value="2"/>
</dbReference>
<proteinExistence type="predicted"/>
<reference evidence="7" key="1">
    <citation type="submission" date="2017-10" db="EMBL/GenBank/DDBJ databases">
        <title>A new Pekin duck reference genome.</title>
        <authorList>
            <person name="Hou Z.-C."/>
            <person name="Zhou Z.-K."/>
            <person name="Zhu F."/>
            <person name="Hou S.-S."/>
        </authorList>
    </citation>
    <scope>NUCLEOTIDE SEQUENCE [LARGE SCALE GENOMIC DNA]</scope>
</reference>
<evidence type="ECO:0000256" key="1">
    <source>
        <dbReference type="ARBA" id="ARBA00004496"/>
    </source>
</evidence>
<feature type="compositionally biased region" description="Low complexity" evidence="5">
    <location>
        <begin position="62"/>
        <end position="75"/>
    </location>
</feature>
<evidence type="ECO:0008006" key="8">
    <source>
        <dbReference type="Google" id="ProtNLM"/>
    </source>
</evidence>
<feature type="compositionally biased region" description="Basic and acidic residues" evidence="5">
    <location>
        <begin position="13"/>
        <end position="31"/>
    </location>
</feature>
<dbReference type="GO" id="GO:0005886">
    <property type="term" value="C:plasma membrane"/>
    <property type="evidence" value="ECO:0007669"/>
    <property type="project" value="TreeGrafter"/>
</dbReference>
<feature type="compositionally biased region" description="Low complexity" evidence="5">
    <location>
        <begin position="577"/>
        <end position="610"/>
    </location>
</feature>
<dbReference type="SMART" id="SM00150">
    <property type="entry name" value="SPEC"/>
    <property type="match status" value="2"/>
</dbReference>
<name>A0A493TUR4_ANAPP</name>
<dbReference type="InterPro" id="IPR050774">
    <property type="entry name" value="KCMF1/Dystrophin"/>
</dbReference>